<dbReference type="RefSeq" id="WP_086582987.1">
    <property type="nucleotide sequence ID" value="NZ_MUIZ01000005.1"/>
</dbReference>
<sequence>MNIMEKLRVIRFTQEQLVQAGEAVKRLTDLDKNQFKNYLKEYENFTTPFEEKLLLRFAYSKIALDIETHTISMYQYLLTGKGWSVKRASSFEI</sequence>
<dbReference type="Proteomes" id="UP000194606">
    <property type="component" value="Unassembled WGS sequence"/>
</dbReference>
<evidence type="ECO:0000313" key="1">
    <source>
        <dbReference type="EMBL" id="OUK04048.1"/>
    </source>
</evidence>
<reference evidence="1 2" key="1">
    <citation type="submission" date="2017-02" db="EMBL/GenBank/DDBJ databases">
        <authorList>
            <person name="Peterson S.W."/>
        </authorList>
    </citation>
    <scope>NUCLEOTIDE SEQUENCE [LARGE SCALE GENOMIC DNA]</scope>
    <source>
        <strain evidence="1">159469</strain>
    </source>
</reference>
<evidence type="ECO:0000313" key="2">
    <source>
        <dbReference type="Proteomes" id="UP000194606"/>
    </source>
</evidence>
<dbReference type="EMBL" id="MUIZ01000005">
    <property type="protein sequence ID" value="OUK04048.1"/>
    <property type="molecule type" value="Genomic_DNA"/>
</dbReference>
<comment type="caution">
    <text evidence="1">The sequence shown here is derived from an EMBL/GenBank/DDBJ whole genome shotgun (WGS) entry which is preliminary data.</text>
</comment>
<organism evidence="1 2">
    <name type="scientific">Lactococcus petauri</name>
    <dbReference type="NCBI Taxonomy" id="1940789"/>
    <lineage>
        <taxon>Bacteria</taxon>
        <taxon>Bacillati</taxon>
        <taxon>Bacillota</taxon>
        <taxon>Bacilli</taxon>
        <taxon>Lactobacillales</taxon>
        <taxon>Streptococcaceae</taxon>
        <taxon>Lactococcus</taxon>
    </lineage>
</organism>
<proteinExistence type="predicted"/>
<dbReference type="AlphaFoldDB" id="A0A252CBZ5"/>
<protein>
    <submittedName>
        <fullName evidence="1">Uncharacterized protein</fullName>
    </submittedName>
</protein>
<accession>A0A252CBZ5</accession>
<name>A0A252CBZ5_9LACT</name>
<gene>
    <name evidence="1" type="ORF">BZZ03_08240</name>
</gene>